<comment type="caution">
    <text evidence="2">The sequence shown here is derived from an EMBL/GenBank/DDBJ whole genome shotgun (WGS) entry which is preliminary data.</text>
</comment>
<dbReference type="GO" id="GO:0016298">
    <property type="term" value="F:lipase activity"/>
    <property type="evidence" value="ECO:0007669"/>
    <property type="project" value="TreeGrafter"/>
</dbReference>
<dbReference type="Gene3D" id="3.40.50.1820">
    <property type="entry name" value="alpha/beta hydrolase"/>
    <property type="match status" value="1"/>
</dbReference>
<feature type="chain" id="PRO_5042929212" description="Lipase" evidence="1">
    <location>
        <begin position="19"/>
        <end position="320"/>
    </location>
</feature>
<evidence type="ECO:0008006" key="4">
    <source>
        <dbReference type="Google" id="ProtNLM"/>
    </source>
</evidence>
<dbReference type="AlphaFoldDB" id="A0AAN5D591"/>
<evidence type="ECO:0000313" key="3">
    <source>
        <dbReference type="Proteomes" id="UP001328107"/>
    </source>
</evidence>
<feature type="non-terminal residue" evidence="2">
    <location>
        <position position="320"/>
    </location>
</feature>
<dbReference type="GO" id="GO:0016042">
    <property type="term" value="P:lipid catabolic process"/>
    <property type="evidence" value="ECO:0007669"/>
    <property type="project" value="InterPro"/>
</dbReference>
<dbReference type="InterPro" id="IPR029058">
    <property type="entry name" value="AB_hydrolase_fold"/>
</dbReference>
<accession>A0AAN5D591</accession>
<dbReference type="SUPFAM" id="SSF53474">
    <property type="entry name" value="alpha/beta-Hydrolases"/>
    <property type="match status" value="1"/>
</dbReference>
<proteinExistence type="predicted"/>
<gene>
    <name evidence="2" type="ORF">PMAYCL1PPCAC_26839</name>
</gene>
<dbReference type="InterPro" id="IPR002918">
    <property type="entry name" value="Lipase_EstA/Esterase_EstB"/>
</dbReference>
<name>A0AAN5D591_9BILA</name>
<dbReference type="Pfam" id="PF01674">
    <property type="entry name" value="Lipase_2"/>
    <property type="match status" value="1"/>
</dbReference>
<sequence>MHSLALAILLSLHSPLFAASPEYKVVGPLTQHFQDWLKSNGYTEDFVRADHKVTQGSYGGKTSDAQNVTRTPVIMIHGNSDAALRQTFGFNSFAGWENTIDYFLQQGYTSAELYATSWGDTNQMKAEMRRHDCKTVQFLRRFMEAVKAYTGSEKVHIIAHSMGVTLGRKITLGGKIQATDGNCDIGVPYRYVDVFVGISGANYGLCNCAGMVGDFEPTCSKDDGFWPGDSCGMNKNDCGASKLPYPCNGPDKYSKFLSDLNADMSQLAQRVFSAWSNADDLIMHHTNTWGKSTCLMPRSTDTKSKEKTYEDQYKWVNRLD</sequence>
<reference evidence="3" key="1">
    <citation type="submission" date="2022-10" db="EMBL/GenBank/DDBJ databases">
        <title>Genome assembly of Pristionchus species.</title>
        <authorList>
            <person name="Yoshida K."/>
            <person name="Sommer R.J."/>
        </authorList>
    </citation>
    <scope>NUCLEOTIDE SEQUENCE [LARGE SCALE GENOMIC DNA]</scope>
    <source>
        <strain evidence="3">RS5460</strain>
    </source>
</reference>
<protein>
    <recommendedName>
        <fullName evidence="4">Lipase</fullName>
    </recommendedName>
</protein>
<dbReference type="PANTHER" id="PTHR32015">
    <property type="entry name" value="FASTING INDUCED LIPASE"/>
    <property type="match status" value="1"/>
</dbReference>
<feature type="signal peptide" evidence="1">
    <location>
        <begin position="1"/>
        <end position="18"/>
    </location>
</feature>
<dbReference type="PANTHER" id="PTHR32015:SF1">
    <property type="entry name" value="LIPASE"/>
    <property type="match status" value="1"/>
</dbReference>
<organism evidence="2 3">
    <name type="scientific">Pristionchus mayeri</name>
    <dbReference type="NCBI Taxonomy" id="1317129"/>
    <lineage>
        <taxon>Eukaryota</taxon>
        <taxon>Metazoa</taxon>
        <taxon>Ecdysozoa</taxon>
        <taxon>Nematoda</taxon>
        <taxon>Chromadorea</taxon>
        <taxon>Rhabditida</taxon>
        <taxon>Rhabditina</taxon>
        <taxon>Diplogasteromorpha</taxon>
        <taxon>Diplogasteroidea</taxon>
        <taxon>Neodiplogasteridae</taxon>
        <taxon>Pristionchus</taxon>
    </lineage>
</organism>
<keyword evidence="1" id="KW-0732">Signal</keyword>
<keyword evidence="3" id="KW-1185">Reference proteome</keyword>
<evidence type="ECO:0000313" key="2">
    <source>
        <dbReference type="EMBL" id="GMR56644.1"/>
    </source>
</evidence>
<evidence type="ECO:0000256" key="1">
    <source>
        <dbReference type="SAM" id="SignalP"/>
    </source>
</evidence>
<dbReference type="Proteomes" id="UP001328107">
    <property type="component" value="Unassembled WGS sequence"/>
</dbReference>
<dbReference type="EMBL" id="BTRK01000006">
    <property type="protein sequence ID" value="GMR56644.1"/>
    <property type="molecule type" value="Genomic_DNA"/>
</dbReference>